<dbReference type="GO" id="GO:0005743">
    <property type="term" value="C:mitochondrial inner membrane"/>
    <property type="evidence" value="ECO:0007669"/>
    <property type="project" value="TreeGrafter"/>
</dbReference>
<keyword evidence="3 6" id="KW-0378">Hydrolase</keyword>
<keyword evidence="2" id="KW-0479">Metal-binding</keyword>
<dbReference type="CDD" id="cd07331">
    <property type="entry name" value="M48C_Oma1_like"/>
    <property type="match status" value="1"/>
</dbReference>
<protein>
    <submittedName>
        <fullName evidence="10">Peptidase family M48-domain-containing protein</fullName>
    </submittedName>
</protein>
<comment type="similarity">
    <text evidence="6">Belongs to the peptidase M48 family.</text>
</comment>
<dbReference type="Proteomes" id="UP001164286">
    <property type="component" value="Unassembled WGS sequence"/>
</dbReference>
<feature type="domain" description="Peptidase M48" evidence="9">
    <location>
        <begin position="224"/>
        <end position="378"/>
    </location>
</feature>
<evidence type="ECO:0000256" key="6">
    <source>
        <dbReference type="RuleBase" id="RU003983"/>
    </source>
</evidence>
<keyword evidence="8" id="KW-1133">Transmembrane helix</keyword>
<evidence type="ECO:0000259" key="9">
    <source>
        <dbReference type="Pfam" id="PF01435"/>
    </source>
</evidence>
<dbReference type="Pfam" id="PF01435">
    <property type="entry name" value="Peptidase_M48"/>
    <property type="match status" value="1"/>
</dbReference>
<evidence type="ECO:0000256" key="3">
    <source>
        <dbReference type="ARBA" id="ARBA00022801"/>
    </source>
</evidence>
<dbReference type="GO" id="GO:0046872">
    <property type="term" value="F:metal ion binding"/>
    <property type="evidence" value="ECO:0007669"/>
    <property type="project" value="UniProtKB-KW"/>
</dbReference>
<dbReference type="EMBL" id="JAKWFO010000014">
    <property type="protein sequence ID" value="KAI9632663.1"/>
    <property type="molecule type" value="Genomic_DNA"/>
</dbReference>
<keyword evidence="8" id="KW-0472">Membrane</keyword>
<dbReference type="GO" id="GO:0006515">
    <property type="term" value="P:protein quality control for misfolded or incompletely synthesized proteins"/>
    <property type="evidence" value="ECO:0007669"/>
    <property type="project" value="TreeGrafter"/>
</dbReference>
<dbReference type="InterPro" id="IPR001915">
    <property type="entry name" value="Peptidase_M48"/>
</dbReference>
<evidence type="ECO:0000256" key="8">
    <source>
        <dbReference type="SAM" id="Phobius"/>
    </source>
</evidence>
<evidence type="ECO:0000313" key="11">
    <source>
        <dbReference type="Proteomes" id="UP001164286"/>
    </source>
</evidence>
<feature type="region of interest" description="Disordered" evidence="7">
    <location>
        <begin position="54"/>
        <end position="81"/>
    </location>
</feature>
<keyword evidence="1 6" id="KW-0645">Protease</keyword>
<sequence>MFRSTASSAKQAIKLLERQPIAPAARLSLPVARPPVLPPTAYRGFHATSRSSAQYERFNSPYRTPPPGPSGGSGGPRGRPDFGGYLKRRLGGDRAVWIYGIGVGGAVVYYVVHLERVAETGRLRFIDVSEAQEREMGYQTQLQTLSEYSTNLLPPSHPSSKRVRAIASRIIESSGLGRVKSGTELGAVEGKVPSFGGGGEIGGLDVGEVLFGGSEGNAVREGKETEWEVYVVDDKSVKNAFVLPGGKIFVFTGILPVSANDDGLATVLGHEIAHQVARHPAERMSSMKVLFGIGFLLESLGLDVGISRILLTFLYQLPNSRKSESEADYIGLRLMSKACFDPSESTKMWERMSQSEGGGKSMNVDFLSTHPANAKRIKVS</sequence>
<dbReference type="GeneID" id="77725393"/>
<accession>A0AA38H1I7</accession>
<evidence type="ECO:0000256" key="7">
    <source>
        <dbReference type="SAM" id="MobiDB-lite"/>
    </source>
</evidence>
<dbReference type="InterPro" id="IPR051156">
    <property type="entry name" value="Mito/Outer_Membr_Metalloprot"/>
</dbReference>
<evidence type="ECO:0000256" key="1">
    <source>
        <dbReference type="ARBA" id="ARBA00022670"/>
    </source>
</evidence>
<feature type="transmembrane region" description="Helical" evidence="8">
    <location>
        <begin position="96"/>
        <end position="114"/>
    </location>
</feature>
<dbReference type="AlphaFoldDB" id="A0AA38H1I7"/>
<organism evidence="10 11">
    <name type="scientific">Dioszegia hungarica</name>
    <dbReference type="NCBI Taxonomy" id="4972"/>
    <lineage>
        <taxon>Eukaryota</taxon>
        <taxon>Fungi</taxon>
        <taxon>Dikarya</taxon>
        <taxon>Basidiomycota</taxon>
        <taxon>Agaricomycotina</taxon>
        <taxon>Tremellomycetes</taxon>
        <taxon>Tremellales</taxon>
        <taxon>Bulleribasidiaceae</taxon>
        <taxon>Dioszegia</taxon>
    </lineage>
</organism>
<dbReference type="Gene3D" id="3.30.2010.10">
    <property type="entry name" value="Metalloproteases ('zincins'), catalytic domain"/>
    <property type="match status" value="1"/>
</dbReference>
<dbReference type="RefSeq" id="XP_052942440.1">
    <property type="nucleotide sequence ID" value="XM_053086192.1"/>
</dbReference>
<name>A0AA38H1I7_9TREE</name>
<dbReference type="PANTHER" id="PTHR22726">
    <property type="entry name" value="METALLOENDOPEPTIDASE OMA1"/>
    <property type="match status" value="1"/>
</dbReference>
<evidence type="ECO:0000256" key="5">
    <source>
        <dbReference type="ARBA" id="ARBA00023049"/>
    </source>
</evidence>
<evidence type="ECO:0000313" key="10">
    <source>
        <dbReference type="EMBL" id="KAI9632663.1"/>
    </source>
</evidence>
<gene>
    <name evidence="10" type="ORF">MKK02DRAFT_20084</name>
</gene>
<evidence type="ECO:0000256" key="4">
    <source>
        <dbReference type="ARBA" id="ARBA00022833"/>
    </source>
</evidence>
<evidence type="ECO:0000256" key="2">
    <source>
        <dbReference type="ARBA" id="ARBA00022723"/>
    </source>
</evidence>
<dbReference type="GO" id="GO:0034982">
    <property type="term" value="P:mitochondrial protein processing"/>
    <property type="evidence" value="ECO:0007669"/>
    <property type="project" value="TreeGrafter"/>
</dbReference>
<keyword evidence="11" id="KW-1185">Reference proteome</keyword>
<keyword evidence="8" id="KW-0812">Transmembrane</keyword>
<comment type="caution">
    <text evidence="10">The sequence shown here is derived from an EMBL/GenBank/DDBJ whole genome shotgun (WGS) entry which is preliminary data.</text>
</comment>
<keyword evidence="5 6" id="KW-0482">Metalloprotease</keyword>
<reference evidence="10" key="1">
    <citation type="journal article" date="2022" name="G3 (Bethesda)">
        <title>High quality genome of the basidiomycete yeast Dioszegia hungarica PDD-24b-2 isolated from cloud water.</title>
        <authorList>
            <person name="Jarrige D."/>
            <person name="Haridas S."/>
            <person name="Bleykasten-Grosshans C."/>
            <person name="Joly M."/>
            <person name="Nadalig T."/>
            <person name="Sancelme M."/>
            <person name="Vuilleumier S."/>
            <person name="Grigoriev I.V."/>
            <person name="Amato P."/>
            <person name="Bringel F."/>
        </authorList>
    </citation>
    <scope>NUCLEOTIDE SEQUENCE</scope>
    <source>
        <strain evidence="10">PDD-24b-2</strain>
    </source>
</reference>
<comment type="cofactor">
    <cofactor evidence="6">
        <name>Zn(2+)</name>
        <dbReference type="ChEBI" id="CHEBI:29105"/>
    </cofactor>
    <text evidence="6">Binds 1 zinc ion per subunit.</text>
</comment>
<keyword evidence="4 6" id="KW-0862">Zinc</keyword>
<proteinExistence type="inferred from homology"/>
<dbReference type="PANTHER" id="PTHR22726:SF1">
    <property type="entry name" value="METALLOENDOPEPTIDASE OMA1, MITOCHONDRIAL"/>
    <property type="match status" value="1"/>
</dbReference>
<dbReference type="GO" id="GO:0004222">
    <property type="term" value="F:metalloendopeptidase activity"/>
    <property type="evidence" value="ECO:0007669"/>
    <property type="project" value="InterPro"/>
</dbReference>